<dbReference type="RefSeq" id="WP_307172953.1">
    <property type="nucleotide sequence ID" value="NZ_JAUSYP010000001.1"/>
</dbReference>
<keyword evidence="2" id="KW-1185">Reference proteome</keyword>
<organism evidence="1 2">
    <name type="scientific">Streptomyces africanus</name>
    <dbReference type="NCBI Taxonomy" id="231024"/>
    <lineage>
        <taxon>Bacteria</taxon>
        <taxon>Bacillati</taxon>
        <taxon>Actinomycetota</taxon>
        <taxon>Actinomycetes</taxon>
        <taxon>Kitasatosporales</taxon>
        <taxon>Streptomycetaceae</taxon>
        <taxon>Streptomyces</taxon>
    </lineage>
</organism>
<dbReference type="EMBL" id="JAUSYP010000001">
    <property type="protein sequence ID" value="MDQ0745802.1"/>
    <property type="molecule type" value="Genomic_DNA"/>
</dbReference>
<gene>
    <name evidence="1" type="ORF">QF034_000033</name>
</gene>
<protein>
    <submittedName>
        <fullName evidence="1">Uncharacterized protein</fullName>
    </submittedName>
</protein>
<evidence type="ECO:0000313" key="1">
    <source>
        <dbReference type="EMBL" id="MDQ0745802.1"/>
    </source>
</evidence>
<reference evidence="1 2" key="1">
    <citation type="submission" date="2023-07" db="EMBL/GenBank/DDBJ databases">
        <title>Comparative genomics of wheat-associated soil bacteria to identify genetic determinants of phenazine resistance.</title>
        <authorList>
            <person name="Mouncey N."/>
        </authorList>
    </citation>
    <scope>NUCLEOTIDE SEQUENCE [LARGE SCALE GENOMIC DNA]</scope>
    <source>
        <strain evidence="1 2">B3I12</strain>
    </source>
</reference>
<accession>A0ABU0QEJ0</accession>
<sequence>MPQGQLVASTPGEGPGFLVAPRVVRTAAHVLAPAPDLVLQKSGRLERHLTAALTAEELLAEFATIDQLIAREAQASRELTHKLLASVEEHTGLPSIASGLAYGLHAPLVPSVERARHWADLLIITNSYEGASKTLQHLSAIIEVKGPRSTAELAQVREALAEAEQAIRDITATDRQVLNLHVDRHYEFLGVVPQHDTSPCGVLRLAVPIVPGAPGIRSWTDQTTMTLAA</sequence>
<dbReference type="Proteomes" id="UP001232755">
    <property type="component" value="Unassembled WGS sequence"/>
</dbReference>
<comment type="caution">
    <text evidence="1">The sequence shown here is derived from an EMBL/GenBank/DDBJ whole genome shotgun (WGS) entry which is preliminary data.</text>
</comment>
<evidence type="ECO:0000313" key="2">
    <source>
        <dbReference type="Proteomes" id="UP001232755"/>
    </source>
</evidence>
<proteinExistence type="predicted"/>
<name>A0ABU0QEJ0_9ACTN</name>